<dbReference type="NCBIfam" id="TIGR03170">
    <property type="entry name" value="flgA_cterm"/>
    <property type="match status" value="1"/>
</dbReference>
<dbReference type="InterPro" id="IPR039246">
    <property type="entry name" value="Flagellar_FlgA"/>
</dbReference>
<dbReference type="SMART" id="SM00858">
    <property type="entry name" value="SAF"/>
    <property type="match status" value="1"/>
</dbReference>
<accession>A0ABX1GCT0</accession>
<dbReference type="CDD" id="cd11614">
    <property type="entry name" value="SAF_CpaB_FlgA_like"/>
    <property type="match status" value="1"/>
</dbReference>
<dbReference type="RefSeq" id="WP_168449302.1">
    <property type="nucleotide sequence ID" value="NZ_JAAWWK010000002.1"/>
</dbReference>
<proteinExistence type="inferred from homology"/>
<dbReference type="Proteomes" id="UP000765845">
    <property type="component" value="Unassembled WGS sequence"/>
</dbReference>
<dbReference type="EMBL" id="JAAWWK010000002">
    <property type="protein sequence ID" value="NKI16751.1"/>
    <property type="molecule type" value="Genomic_DNA"/>
</dbReference>
<dbReference type="InterPro" id="IPR041231">
    <property type="entry name" value="FlgA_N"/>
</dbReference>
<protein>
    <recommendedName>
        <fullName evidence="3 7">Flagella basal body P-ring formation protein FlgA</fullName>
    </recommendedName>
</protein>
<dbReference type="InterPro" id="IPR013974">
    <property type="entry name" value="SAF"/>
</dbReference>
<keyword evidence="10" id="KW-1185">Reference proteome</keyword>
<dbReference type="Gene3D" id="3.90.1210.10">
    <property type="entry name" value="Antifreeze-like/N-acetylneuraminic acid synthase C-terminal domain"/>
    <property type="match status" value="1"/>
</dbReference>
<evidence type="ECO:0000313" key="9">
    <source>
        <dbReference type="EMBL" id="NKI16751.1"/>
    </source>
</evidence>
<keyword evidence="4" id="KW-0732">Signal</keyword>
<dbReference type="Pfam" id="PF13144">
    <property type="entry name" value="ChapFlgA"/>
    <property type="match status" value="1"/>
</dbReference>
<dbReference type="Gene3D" id="2.30.30.760">
    <property type="match status" value="1"/>
</dbReference>
<evidence type="ECO:0000256" key="7">
    <source>
        <dbReference type="RuleBase" id="RU362063"/>
    </source>
</evidence>
<evidence type="ECO:0000256" key="2">
    <source>
        <dbReference type="ARBA" id="ARBA00010474"/>
    </source>
</evidence>
<keyword evidence="9" id="KW-0282">Flagellum</keyword>
<dbReference type="PANTHER" id="PTHR36307:SF1">
    <property type="entry name" value="FLAGELLA BASAL BODY P-RING FORMATION PROTEIN FLGA"/>
    <property type="match status" value="1"/>
</dbReference>
<keyword evidence="9" id="KW-0969">Cilium</keyword>
<evidence type="ECO:0000256" key="1">
    <source>
        <dbReference type="ARBA" id="ARBA00004418"/>
    </source>
</evidence>
<comment type="caution">
    <text evidence="9">The sequence shown here is derived from an EMBL/GenBank/DDBJ whole genome shotgun (WGS) entry which is preliminary data.</text>
</comment>
<comment type="function">
    <text evidence="6 7">Involved in the assembly process of the P-ring formation. It may associate with FlgF on the rod constituting a structure essential for the P-ring assembly or may act as a modulator protein for the P-ring assembly.</text>
</comment>
<feature type="domain" description="SAF" evidence="8">
    <location>
        <begin position="110"/>
        <end position="172"/>
    </location>
</feature>
<evidence type="ECO:0000259" key="8">
    <source>
        <dbReference type="SMART" id="SM00858"/>
    </source>
</evidence>
<gene>
    <name evidence="9" type="primary">flgA</name>
    <name evidence="9" type="ORF">HCU74_04870</name>
</gene>
<sequence>MNIIQGYVIGCGLLSLVLSSTGFTAEIESAARITATAKAYISARHPWQNQKHRVAVGKLDPRTKLPKCAAELRAFLPPGAQIQRRTTVGVRCSAGKPWKIYLPVTVSAYANVMVAKHPIAPGRDITAADVSWVERDVSTLSYGYVRSLKQAGGFRSRRSIAQGAVLTPNMLEASSVISKGQRVELSSSGSAIQVTMMGIALEDGALGSRIKVKNLSSGKHLEGTVASDNRVRLN</sequence>
<dbReference type="InterPro" id="IPR017585">
    <property type="entry name" value="SAF_FlgA"/>
</dbReference>
<comment type="similarity">
    <text evidence="2 7">Belongs to the FlgA family.</text>
</comment>
<evidence type="ECO:0000256" key="5">
    <source>
        <dbReference type="ARBA" id="ARBA00022764"/>
    </source>
</evidence>
<keyword evidence="5 7" id="KW-0574">Periplasm</keyword>
<evidence type="ECO:0000256" key="4">
    <source>
        <dbReference type="ARBA" id="ARBA00022729"/>
    </source>
</evidence>
<dbReference type="Pfam" id="PF17656">
    <property type="entry name" value="ChapFlgA_N"/>
    <property type="match status" value="1"/>
</dbReference>
<name>A0ABX1GCT0_9GAMM</name>
<keyword evidence="9" id="KW-0966">Cell projection</keyword>
<evidence type="ECO:0000256" key="3">
    <source>
        <dbReference type="ARBA" id="ARBA00014754"/>
    </source>
</evidence>
<reference evidence="9 10" key="1">
    <citation type="submission" date="2020-04" db="EMBL/GenBank/DDBJ databases">
        <authorList>
            <person name="Yoon J."/>
        </authorList>
    </citation>
    <scope>NUCLEOTIDE SEQUENCE [LARGE SCALE GENOMIC DNA]</scope>
    <source>
        <strain evidence="9 10">KMU-166</strain>
    </source>
</reference>
<dbReference type="PANTHER" id="PTHR36307">
    <property type="entry name" value="FLAGELLA BASAL BODY P-RING FORMATION PROTEIN FLGA"/>
    <property type="match status" value="1"/>
</dbReference>
<keyword evidence="7" id="KW-1005">Bacterial flagellum biogenesis</keyword>
<organism evidence="9 10">
    <name type="scientific">Spongiibacter thalassae</name>
    <dbReference type="NCBI Taxonomy" id="2721624"/>
    <lineage>
        <taxon>Bacteria</taxon>
        <taxon>Pseudomonadati</taxon>
        <taxon>Pseudomonadota</taxon>
        <taxon>Gammaproteobacteria</taxon>
        <taxon>Cellvibrionales</taxon>
        <taxon>Spongiibacteraceae</taxon>
        <taxon>Spongiibacter</taxon>
    </lineage>
</organism>
<evidence type="ECO:0000256" key="6">
    <source>
        <dbReference type="ARBA" id="ARBA00025643"/>
    </source>
</evidence>
<comment type="subcellular location">
    <subcellularLocation>
        <location evidence="1 7">Periplasm</location>
    </subcellularLocation>
</comment>
<evidence type="ECO:0000313" key="10">
    <source>
        <dbReference type="Proteomes" id="UP000765845"/>
    </source>
</evidence>